<gene>
    <name evidence="1" type="ORF">K4G66_05510</name>
</gene>
<sequence length="153" mass="16969">MKHVSVLIIVVGGLLASSCQKDMECFVTAQSLDFSLVDPSGAFILTEADTNTVQVTYLDADDLSVTVPDVRVEETVIQDQYKITSIEMVNLAHQSPDLVFTLTFRDQVLGEVTLDTYEENTVCDPWYVTSALRFNGEPAEQNAIETYLIEVNP</sequence>
<dbReference type="PROSITE" id="PS51257">
    <property type="entry name" value="PROKAR_LIPOPROTEIN"/>
    <property type="match status" value="1"/>
</dbReference>
<reference evidence="1" key="2">
    <citation type="journal article" date="2024" name="Antonie Van Leeuwenhoek">
        <title>Roseihalotalea indica gen. nov., sp. nov., a halophilic Bacteroidetes from mesopelagic Southwest Indian Ocean with higher carbohydrate metabolic potential.</title>
        <authorList>
            <person name="Chen B."/>
            <person name="Zhang M."/>
            <person name="Lin D."/>
            <person name="Ye J."/>
            <person name="Tang K."/>
        </authorList>
    </citation>
    <scope>NUCLEOTIDE SEQUENCE</scope>
    <source>
        <strain evidence="1">TK19036</strain>
    </source>
</reference>
<dbReference type="AlphaFoldDB" id="A0AA49JF69"/>
<accession>A0AA49JF69</accession>
<reference evidence="1" key="1">
    <citation type="journal article" date="2023" name="Comput. Struct. Biotechnol. J.">
        <title>Discovery of a novel marine Bacteroidetes with a rich repertoire of carbohydrate-active enzymes.</title>
        <authorList>
            <person name="Chen B."/>
            <person name="Liu G."/>
            <person name="Chen Q."/>
            <person name="Wang H."/>
            <person name="Liu L."/>
            <person name="Tang K."/>
        </authorList>
    </citation>
    <scope>NUCLEOTIDE SEQUENCE</scope>
    <source>
        <strain evidence="1">TK19036</strain>
    </source>
</reference>
<dbReference type="EMBL" id="CP120682">
    <property type="protein sequence ID" value="WKN38156.1"/>
    <property type="molecule type" value="Genomic_DNA"/>
</dbReference>
<organism evidence="1">
    <name type="scientific">Roseihalotalea indica</name>
    <dbReference type="NCBI Taxonomy" id="2867963"/>
    <lineage>
        <taxon>Bacteria</taxon>
        <taxon>Pseudomonadati</taxon>
        <taxon>Bacteroidota</taxon>
        <taxon>Cytophagia</taxon>
        <taxon>Cytophagales</taxon>
        <taxon>Catalimonadaceae</taxon>
        <taxon>Roseihalotalea</taxon>
    </lineage>
</organism>
<proteinExistence type="predicted"/>
<evidence type="ECO:0000313" key="1">
    <source>
        <dbReference type="EMBL" id="WKN38156.1"/>
    </source>
</evidence>
<name>A0AA49JF69_9BACT</name>
<protein>
    <submittedName>
        <fullName evidence="1">Uncharacterized protein</fullName>
    </submittedName>
</protein>